<feature type="signal peptide" evidence="2">
    <location>
        <begin position="1"/>
        <end position="20"/>
    </location>
</feature>
<evidence type="ECO:0000313" key="4">
    <source>
        <dbReference type="Proteomes" id="UP000075902"/>
    </source>
</evidence>
<sequence>MAKSVLVLMATGVLLVPVLCYFAALATPGRPYGGAGAPVYVGGGVRPVIARPGDILGSGWCRSNGNRASMFLILCGLIASTLAVPGPLLLKKVIVKQPIFVKPAPVIVHRPIVPPLQDEAVWEARWTRRYHLSRPN</sequence>
<proteinExistence type="predicted"/>
<keyword evidence="4" id="KW-1185">Reference proteome</keyword>
<protein>
    <submittedName>
        <fullName evidence="3">Uncharacterized protein</fullName>
    </submittedName>
</protein>
<accession>A0A182UD89</accession>
<name>A0A182UD89_9DIPT</name>
<evidence type="ECO:0000256" key="2">
    <source>
        <dbReference type="SAM" id="SignalP"/>
    </source>
</evidence>
<dbReference type="Proteomes" id="UP000075902">
    <property type="component" value="Unassembled WGS sequence"/>
</dbReference>
<reference evidence="4" key="1">
    <citation type="submission" date="2014-01" db="EMBL/GenBank/DDBJ databases">
        <title>The Genome Sequence of Anopheles melas CM1001059_A (V2).</title>
        <authorList>
            <consortium name="The Broad Institute Genomics Platform"/>
            <person name="Neafsey D.E."/>
            <person name="Besansky N."/>
            <person name="Howell P."/>
            <person name="Walton C."/>
            <person name="Young S.K."/>
            <person name="Zeng Q."/>
            <person name="Gargeya S."/>
            <person name="Fitzgerald M."/>
            <person name="Haas B."/>
            <person name="Abouelleil A."/>
            <person name="Allen A.W."/>
            <person name="Alvarado L."/>
            <person name="Arachchi H.M."/>
            <person name="Berlin A.M."/>
            <person name="Chapman S.B."/>
            <person name="Gainer-Dewar J."/>
            <person name="Goldberg J."/>
            <person name="Griggs A."/>
            <person name="Gujja S."/>
            <person name="Hansen M."/>
            <person name="Howarth C."/>
            <person name="Imamovic A."/>
            <person name="Ireland A."/>
            <person name="Larimer J."/>
            <person name="McCowan C."/>
            <person name="Murphy C."/>
            <person name="Pearson M."/>
            <person name="Poon T.W."/>
            <person name="Priest M."/>
            <person name="Roberts A."/>
            <person name="Saif S."/>
            <person name="Shea T."/>
            <person name="Sisk P."/>
            <person name="Sykes S."/>
            <person name="Wortman J."/>
            <person name="Nusbaum C."/>
            <person name="Birren B."/>
        </authorList>
    </citation>
    <scope>NUCLEOTIDE SEQUENCE [LARGE SCALE GENOMIC DNA]</scope>
    <source>
        <strain evidence="4">CM1001059</strain>
    </source>
</reference>
<evidence type="ECO:0000256" key="1">
    <source>
        <dbReference type="SAM" id="Phobius"/>
    </source>
</evidence>
<reference evidence="3" key="2">
    <citation type="submission" date="2020-05" db="UniProtKB">
        <authorList>
            <consortium name="EnsemblMetazoa"/>
        </authorList>
    </citation>
    <scope>IDENTIFICATION</scope>
    <source>
        <strain evidence="3">CM1001059</strain>
    </source>
</reference>
<keyword evidence="1" id="KW-0472">Membrane</keyword>
<dbReference type="VEuPathDB" id="VectorBase:AMEC018298"/>
<dbReference type="EnsemblMetazoa" id="AMEC018298-RA">
    <property type="protein sequence ID" value="AMEC018298-PA"/>
    <property type="gene ID" value="AMEC018298"/>
</dbReference>
<keyword evidence="1" id="KW-1133">Transmembrane helix</keyword>
<evidence type="ECO:0000313" key="3">
    <source>
        <dbReference type="EnsemblMetazoa" id="AMEC018298-PA"/>
    </source>
</evidence>
<feature type="chain" id="PRO_5008138121" evidence="2">
    <location>
        <begin position="21"/>
        <end position="136"/>
    </location>
</feature>
<keyword evidence="2" id="KW-0732">Signal</keyword>
<dbReference type="AlphaFoldDB" id="A0A182UD89"/>
<organism evidence="3 4">
    <name type="scientific">Anopheles melas</name>
    <dbReference type="NCBI Taxonomy" id="34690"/>
    <lineage>
        <taxon>Eukaryota</taxon>
        <taxon>Metazoa</taxon>
        <taxon>Ecdysozoa</taxon>
        <taxon>Arthropoda</taxon>
        <taxon>Hexapoda</taxon>
        <taxon>Insecta</taxon>
        <taxon>Pterygota</taxon>
        <taxon>Neoptera</taxon>
        <taxon>Endopterygota</taxon>
        <taxon>Diptera</taxon>
        <taxon>Nematocera</taxon>
        <taxon>Culicoidea</taxon>
        <taxon>Culicidae</taxon>
        <taxon>Anophelinae</taxon>
        <taxon>Anopheles</taxon>
    </lineage>
</organism>
<feature type="transmembrane region" description="Helical" evidence="1">
    <location>
        <begin position="68"/>
        <end position="90"/>
    </location>
</feature>
<keyword evidence="1" id="KW-0812">Transmembrane</keyword>